<evidence type="ECO:0000256" key="5">
    <source>
        <dbReference type="ARBA" id="ARBA00022801"/>
    </source>
</evidence>
<evidence type="ECO:0000256" key="1">
    <source>
        <dbReference type="ARBA" id="ARBA00001623"/>
    </source>
</evidence>
<feature type="binding site" evidence="7">
    <location>
        <position position="168"/>
    </location>
    <ligand>
        <name>Zn(2+)</name>
        <dbReference type="ChEBI" id="CHEBI:29105"/>
        <label>2</label>
    </ligand>
</feature>
<dbReference type="EC" id="3.1.2.6" evidence="7"/>
<dbReference type="HAMAP" id="MF_01374">
    <property type="entry name" value="Glyoxalase_2"/>
    <property type="match status" value="1"/>
</dbReference>
<keyword evidence="5 7" id="KW-0378">Hydrolase</keyword>
<evidence type="ECO:0000259" key="8">
    <source>
        <dbReference type="SMART" id="SM00849"/>
    </source>
</evidence>
<comment type="function">
    <text evidence="7">Thiolesterase that catalyzes the hydrolysis of S-D-lactoyl-glutathione to form glutathione and D-lactic acid.</text>
</comment>
<accession>A0A0A0EQM4</accession>
<proteinExistence type="inferred from homology"/>
<feature type="binding site" evidence="7">
    <location>
        <position position="130"/>
    </location>
    <ligand>
        <name>Zn(2+)</name>
        <dbReference type="ChEBI" id="CHEBI:29105"/>
        <label>1</label>
    </ligand>
</feature>
<dbReference type="OrthoDB" id="9802248at2"/>
<dbReference type="Pfam" id="PF00753">
    <property type="entry name" value="Lactamase_B"/>
    <property type="match status" value="1"/>
</dbReference>
<name>A0A0A0EQM4_9GAMM</name>
<dbReference type="InterPro" id="IPR050110">
    <property type="entry name" value="Glyoxalase_II_hydrolase"/>
</dbReference>
<dbReference type="InterPro" id="IPR001279">
    <property type="entry name" value="Metallo-B-lactamas"/>
</dbReference>
<dbReference type="InterPro" id="IPR036866">
    <property type="entry name" value="RibonucZ/Hydroxyglut_hydro"/>
</dbReference>
<comment type="similarity">
    <text evidence="3 7">Belongs to the metallo-beta-lactamase superfamily. Glyoxalase II family.</text>
</comment>
<sequence length="258" mass="27681">MQLQALSAFADNYIWLLPNDENTAVVVDPGEAGPVFAAADAGLWIGAVLLTHHHHDHIGGVPALLERWPGLPVFAPDDPRIAVPATPVGDGDRLRATGFEFEVIAVPGHTSSHVAYYGAGIGDGVLFSGDTLFSLGCGRLFEGSPLQMHQSLSRLARLPGSTSLYCGHEYTLSNAAFARVVEPENAPLLRRTQEAQDMRDASRPTLPSTLASELASNPFLRCDQPAVIAAVQRRLGRVPTDAVEVFAELRHWKDGFSG</sequence>
<dbReference type="Proteomes" id="UP000030017">
    <property type="component" value="Unassembled WGS sequence"/>
</dbReference>
<dbReference type="InterPro" id="IPR032282">
    <property type="entry name" value="HAGH_C"/>
</dbReference>
<dbReference type="NCBIfam" id="TIGR03413">
    <property type="entry name" value="GSH_gloB"/>
    <property type="match status" value="1"/>
</dbReference>
<dbReference type="PIRSF" id="PIRSF005457">
    <property type="entry name" value="Glx"/>
    <property type="match status" value="1"/>
</dbReference>
<dbReference type="AlphaFoldDB" id="A0A0A0EQM4"/>
<dbReference type="GO" id="GO:0019243">
    <property type="term" value="P:methylglyoxal catabolic process to D-lactate via S-lactoyl-glutathione"/>
    <property type="evidence" value="ECO:0007669"/>
    <property type="project" value="UniProtKB-UniRule"/>
</dbReference>
<dbReference type="Gene3D" id="3.60.15.10">
    <property type="entry name" value="Ribonuclease Z/Hydroxyacylglutathione hydrolase-like"/>
    <property type="match status" value="1"/>
</dbReference>
<evidence type="ECO:0000256" key="6">
    <source>
        <dbReference type="ARBA" id="ARBA00022833"/>
    </source>
</evidence>
<feature type="binding site" evidence="7">
    <location>
        <position position="56"/>
    </location>
    <ligand>
        <name>Zn(2+)</name>
        <dbReference type="ChEBI" id="CHEBI:29105"/>
        <label>2</label>
    </ligand>
</feature>
<evidence type="ECO:0000256" key="2">
    <source>
        <dbReference type="ARBA" id="ARBA00004963"/>
    </source>
</evidence>
<evidence type="ECO:0000256" key="7">
    <source>
        <dbReference type="HAMAP-Rule" id="MF_01374"/>
    </source>
</evidence>
<dbReference type="SUPFAM" id="SSF56281">
    <property type="entry name" value="Metallo-hydrolase/oxidoreductase"/>
    <property type="match status" value="1"/>
</dbReference>
<dbReference type="PANTHER" id="PTHR43705:SF1">
    <property type="entry name" value="HYDROXYACYLGLUTATHIONE HYDROLASE GLOB"/>
    <property type="match status" value="1"/>
</dbReference>
<evidence type="ECO:0000256" key="4">
    <source>
        <dbReference type="ARBA" id="ARBA00022723"/>
    </source>
</evidence>
<comment type="caution">
    <text evidence="9">The sequence shown here is derived from an EMBL/GenBank/DDBJ whole genome shotgun (WGS) entry which is preliminary data.</text>
</comment>
<dbReference type="CDD" id="cd07723">
    <property type="entry name" value="hydroxyacylglutathione_hydrolase_MBL-fold"/>
    <property type="match status" value="1"/>
</dbReference>
<comment type="catalytic activity">
    <reaction evidence="1 7">
        <text>an S-(2-hydroxyacyl)glutathione + H2O = a 2-hydroxy carboxylate + glutathione + H(+)</text>
        <dbReference type="Rhea" id="RHEA:21864"/>
        <dbReference type="ChEBI" id="CHEBI:15377"/>
        <dbReference type="ChEBI" id="CHEBI:15378"/>
        <dbReference type="ChEBI" id="CHEBI:57925"/>
        <dbReference type="ChEBI" id="CHEBI:58896"/>
        <dbReference type="ChEBI" id="CHEBI:71261"/>
        <dbReference type="EC" id="3.1.2.6"/>
    </reaction>
</comment>
<keyword evidence="10" id="KW-1185">Reference proteome</keyword>
<comment type="cofactor">
    <cofactor evidence="7">
        <name>Zn(2+)</name>
        <dbReference type="ChEBI" id="CHEBI:29105"/>
    </cofactor>
    <text evidence="7">Binds 2 Zn(2+) ions per subunit.</text>
</comment>
<comment type="subunit">
    <text evidence="7">Monomer.</text>
</comment>
<evidence type="ECO:0000256" key="3">
    <source>
        <dbReference type="ARBA" id="ARBA00006759"/>
    </source>
</evidence>
<dbReference type="RefSeq" id="WP_036192692.1">
    <property type="nucleotide sequence ID" value="NZ_AVPS01000003.1"/>
</dbReference>
<feature type="binding site" evidence="7">
    <location>
        <position position="57"/>
    </location>
    <ligand>
        <name>Zn(2+)</name>
        <dbReference type="ChEBI" id="CHEBI:29105"/>
        <label>2</label>
    </ligand>
</feature>
<dbReference type="GO" id="GO:0046872">
    <property type="term" value="F:metal ion binding"/>
    <property type="evidence" value="ECO:0007669"/>
    <property type="project" value="UniProtKB-KW"/>
</dbReference>
<dbReference type="PANTHER" id="PTHR43705">
    <property type="entry name" value="HYDROXYACYLGLUTATHIONE HYDROLASE"/>
    <property type="match status" value="1"/>
</dbReference>
<dbReference type="UniPathway" id="UPA00619">
    <property type="reaction ID" value="UER00676"/>
</dbReference>
<protein>
    <recommendedName>
        <fullName evidence="7">Hydroxyacylglutathione hydrolase</fullName>
        <ecNumber evidence="7">3.1.2.6</ecNumber>
    </recommendedName>
    <alternativeName>
        <fullName evidence="7">Glyoxalase II</fullName>
        <shortName evidence="7">Glx II</shortName>
    </alternativeName>
</protein>
<feature type="binding site" evidence="7">
    <location>
        <position position="130"/>
    </location>
    <ligand>
        <name>Zn(2+)</name>
        <dbReference type="ChEBI" id="CHEBI:29105"/>
        <label>2</label>
    </ligand>
</feature>
<dbReference type="GO" id="GO:0004416">
    <property type="term" value="F:hydroxyacylglutathione hydrolase activity"/>
    <property type="evidence" value="ECO:0007669"/>
    <property type="project" value="UniProtKB-UniRule"/>
</dbReference>
<feature type="binding site" evidence="7">
    <location>
        <position position="54"/>
    </location>
    <ligand>
        <name>Zn(2+)</name>
        <dbReference type="ChEBI" id="CHEBI:29105"/>
        <label>1</label>
    </ligand>
</feature>
<dbReference type="SMART" id="SM00849">
    <property type="entry name" value="Lactamase_B"/>
    <property type="match status" value="1"/>
</dbReference>
<dbReference type="Pfam" id="PF16123">
    <property type="entry name" value="HAGH_C"/>
    <property type="match status" value="1"/>
</dbReference>
<feature type="domain" description="Metallo-beta-lactamase" evidence="8">
    <location>
        <begin position="11"/>
        <end position="168"/>
    </location>
</feature>
<feature type="binding site" evidence="7">
    <location>
        <position position="109"/>
    </location>
    <ligand>
        <name>Zn(2+)</name>
        <dbReference type="ChEBI" id="CHEBI:29105"/>
        <label>1</label>
    </ligand>
</feature>
<feature type="binding site" evidence="7">
    <location>
        <position position="52"/>
    </location>
    <ligand>
        <name>Zn(2+)</name>
        <dbReference type="ChEBI" id="CHEBI:29105"/>
        <label>1</label>
    </ligand>
</feature>
<dbReference type="EMBL" id="AVPS01000003">
    <property type="protein sequence ID" value="KGM52448.1"/>
    <property type="molecule type" value="Genomic_DNA"/>
</dbReference>
<keyword evidence="4 7" id="KW-0479">Metal-binding</keyword>
<evidence type="ECO:0000313" key="10">
    <source>
        <dbReference type="Proteomes" id="UP000030017"/>
    </source>
</evidence>
<dbReference type="InterPro" id="IPR017782">
    <property type="entry name" value="Hydroxyacylglutathione_Hdrlase"/>
</dbReference>
<reference evidence="9 10" key="1">
    <citation type="submission" date="2013-08" db="EMBL/GenBank/DDBJ databases">
        <title>Genome sequencing of Lysobacter.</title>
        <authorList>
            <person name="Zhang S."/>
            <person name="Wang G."/>
        </authorList>
    </citation>
    <scope>NUCLEOTIDE SEQUENCE [LARGE SCALE GENOMIC DNA]</scope>
    <source>
        <strain evidence="9 10">Ko07</strain>
    </source>
</reference>
<organism evidence="9 10">
    <name type="scientific">Lysobacter concretionis Ko07 = DSM 16239</name>
    <dbReference type="NCBI Taxonomy" id="1122185"/>
    <lineage>
        <taxon>Bacteria</taxon>
        <taxon>Pseudomonadati</taxon>
        <taxon>Pseudomonadota</taxon>
        <taxon>Gammaproteobacteria</taxon>
        <taxon>Lysobacterales</taxon>
        <taxon>Lysobacteraceae</taxon>
        <taxon>Novilysobacter</taxon>
    </lineage>
</organism>
<keyword evidence="6 7" id="KW-0862">Zinc</keyword>
<comment type="pathway">
    <text evidence="2 7">Secondary metabolite metabolism; methylglyoxal degradation; (R)-lactate from methylglyoxal: step 2/2.</text>
</comment>
<gene>
    <name evidence="7" type="primary">gloB</name>
    <name evidence="9" type="ORF">N792_05020</name>
</gene>
<dbReference type="eggNOG" id="COG0491">
    <property type="taxonomic scope" value="Bacteria"/>
</dbReference>
<dbReference type="InterPro" id="IPR035680">
    <property type="entry name" value="Clx_II_MBL"/>
</dbReference>
<evidence type="ECO:0000313" key="9">
    <source>
        <dbReference type="EMBL" id="KGM52448.1"/>
    </source>
</evidence>
<dbReference type="STRING" id="1122185.N792_05020"/>